<dbReference type="Proteomes" id="UP000439903">
    <property type="component" value="Unassembled WGS sequence"/>
</dbReference>
<protein>
    <submittedName>
        <fullName evidence="3">Uncharacterized protein</fullName>
    </submittedName>
</protein>
<evidence type="ECO:0000313" key="3">
    <source>
        <dbReference type="EMBL" id="KAF0433677.1"/>
    </source>
</evidence>
<reference evidence="3 4" key="1">
    <citation type="journal article" date="2019" name="Environ. Microbiol.">
        <title>At the nexus of three kingdoms: the genome of the mycorrhizal fungus Gigaspora margarita provides insights into plant, endobacterial and fungal interactions.</title>
        <authorList>
            <person name="Venice F."/>
            <person name="Ghignone S."/>
            <person name="Salvioli di Fossalunga A."/>
            <person name="Amselem J."/>
            <person name="Novero M."/>
            <person name="Xianan X."/>
            <person name="Sedzielewska Toro K."/>
            <person name="Morin E."/>
            <person name="Lipzen A."/>
            <person name="Grigoriev I.V."/>
            <person name="Henrissat B."/>
            <person name="Martin F.M."/>
            <person name="Bonfante P."/>
        </authorList>
    </citation>
    <scope>NUCLEOTIDE SEQUENCE [LARGE SCALE GENOMIC DNA]</scope>
    <source>
        <strain evidence="3 4">BEG34</strain>
    </source>
</reference>
<dbReference type="EMBL" id="WTPW01001466">
    <property type="protein sequence ID" value="KAF0433677.1"/>
    <property type="molecule type" value="Genomic_DNA"/>
</dbReference>
<evidence type="ECO:0000313" key="4">
    <source>
        <dbReference type="Proteomes" id="UP000439903"/>
    </source>
</evidence>
<accession>A0A8H4A770</accession>
<keyword evidence="1" id="KW-0175">Coiled coil</keyword>
<dbReference type="AlphaFoldDB" id="A0A8H4A770"/>
<feature type="compositionally biased region" description="Basic and acidic residues" evidence="2">
    <location>
        <begin position="119"/>
        <end position="132"/>
    </location>
</feature>
<evidence type="ECO:0000256" key="2">
    <source>
        <dbReference type="SAM" id="MobiDB-lite"/>
    </source>
</evidence>
<gene>
    <name evidence="3" type="ORF">F8M41_005009</name>
</gene>
<keyword evidence="4" id="KW-1185">Reference proteome</keyword>
<organism evidence="3 4">
    <name type="scientific">Gigaspora margarita</name>
    <dbReference type="NCBI Taxonomy" id="4874"/>
    <lineage>
        <taxon>Eukaryota</taxon>
        <taxon>Fungi</taxon>
        <taxon>Fungi incertae sedis</taxon>
        <taxon>Mucoromycota</taxon>
        <taxon>Glomeromycotina</taxon>
        <taxon>Glomeromycetes</taxon>
        <taxon>Diversisporales</taxon>
        <taxon>Gigasporaceae</taxon>
        <taxon>Gigaspora</taxon>
    </lineage>
</organism>
<comment type="caution">
    <text evidence="3">The sequence shown here is derived from an EMBL/GenBank/DDBJ whole genome shotgun (WGS) entry which is preliminary data.</text>
</comment>
<proteinExistence type="predicted"/>
<evidence type="ECO:0000256" key="1">
    <source>
        <dbReference type="SAM" id="Coils"/>
    </source>
</evidence>
<dbReference type="OrthoDB" id="2448101at2759"/>
<feature type="region of interest" description="Disordered" evidence="2">
    <location>
        <begin position="110"/>
        <end position="133"/>
    </location>
</feature>
<sequence length="148" mass="17259">MLSNISELGPGFDYFLNTHCQDWDALQYHEAWKDNLNKEDVTRTFCKQIHKIKKNGIEEERQNARRLKNQFKLASTSGTGNIVQGRKQPYKIHEQSGIEEPPSYRLRKRNCPINYTKNSSKEETDSEYEKSKRVSNTCTISVAMKLND</sequence>
<feature type="coiled-coil region" evidence="1">
    <location>
        <begin position="50"/>
        <end position="77"/>
    </location>
</feature>
<name>A0A8H4A770_GIGMA</name>